<accession>A0A6A4RXN7</accession>
<gene>
    <name evidence="1" type="ORF">F2P81_021766</name>
</gene>
<comment type="caution">
    <text evidence="1">The sequence shown here is derived from an EMBL/GenBank/DDBJ whole genome shotgun (WGS) entry which is preliminary data.</text>
</comment>
<organism evidence="1 2">
    <name type="scientific">Scophthalmus maximus</name>
    <name type="common">Turbot</name>
    <name type="synonym">Psetta maxima</name>
    <dbReference type="NCBI Taxonomy" id="52904"/>
    <lineage>
        <taxon>Eukaryota</taxon>
        <taxon>Metazoa</taxon>
        <taxon>Chordata</taxon>
        <taxon>Craniata</taxon>
        <taxon>Vertebrata</taxon>
        <taxon>Euteleostomi</taxon>
        <taxon>Actinopterygii</taxon>
        <taxon>Neopterygii</taxon>
        <taxon>Teleostei</taxon>
        <taxon>Neoteleostei</taxon>
        <taxon>Acanthomorphata</taxon>
        <taxon>Carangaria</taxon>
        <taxon>Pleuronectiformes</taxon>
        <taxon>Pleuronectoidei</taxon>
        <taxon>Scophthalmidae</taxon>
        <taxon>Scophthalmus</taxon>
    </lineage>
</organism>
<protein>
    <submittedName>
        <fullName evidence="1">Uncharacterized protein</fullName>
    </submittedName>
</protein>
<sequence>MEETGNDLLSGTEDVALHQRPSPLGRIPEVHVRLQRTLQSLMVSSTSSSLLQQQNPLQFVRNTLNSVSRGPLRRRLRLSSVGVTPVDSCTAEFMAKWNSEPRHQQDIPVQWLSNFAQPGSEYSWRSVTGVPAVSLASFIVLSRAWLFDNADIGYFSASVGVFVLRMSGLFQIGLNPHGIGEDPDI</sequence>
<proteinExistence type="predicted"/>
<dbReference type="AlphaFoldDB" id="A0A6A4RXN7"/>
<dbReference type="Proteomes" id="UP000438429">
    <property type="component" value="Unassembled WGS sequence"/>
</dbReference>
<dbReference type="EMBL" id="VEVO01000020">
    <property type="protein sequence ID" value="KAF0024885.1"/>
    <property type="molecule type" value="Genomic_DNA"/>
</dbReference>
<evidence type="ECO:0000313" key="1">
    <source>
        <dbReference type="EMBL" id="KAF0024885.1"/>
    </source>
</evidence>
<reference evidence="1 2" key="1">
    <citation type="submission" date="2019-06" db="EMBL/GenBank/DDBJ databases">
        <title>Draft genomes of female and male turbot (Scophthalmus maximus).</title>
        <authorList>
            <person name="Xu H."/>
            <person name="Xu X.-W."/>
            <person name="Shao C."/>
            <person name="Chen S."/>
        </authorList>
    </citation>
    <scope>NUCLEOTIDE SEQUENCE [LARGE SCALE GENOMIC DNA]</scope>
    <source>
        <strain evidence="1">Ysfricsl-2016a</strain>
        <tissue evidence="1">Blood</tissue>
    </source>
</reference>
<evidence type="ECO:0000313" key="2">
    <source>
        <dbReference type="Proteomes" id="UP000438429"/>
    </source>
</evidence>
<name>A0A6A4RXN7_SCOMX</name>